<feature type="region of interest" description="Disordered" evidence="1">
    <location>
        <begin position="1"/>
        <end position="22"/>
    </location>
</feature>
<evidence type="ECO:0000256" key="1">
    <source>
        <dbReference type="SAM" id="MobiDB-lite"/>
    </source>
</evidence>
<proteinExistence type="predicted"/>
<keyword evidence="2" id="KW-1133">Transmembrane helix</keyword>
<feature type="region of interest" description="Disordered" evidence="1">
    <location>
        <begin position="129"/>
        <end position="172"/>
    </location>
</feature>
<evidence type="ECO:0000313" key="3">
    <source>
        <dbReference type="EMBL" id="EPE04506.1"/>
    </source>
</evidence>
<feature type="transmembrane region" description="Helical" evidence="2">
    <location>
        <begin position="73"/>
        <end position="95"/>
    </location>
</feature>
<keyword evidence="4" id="KW-1185">Reference proteome</keyword>
<reference evidence="3 4" key="1">
    <citation type="journal article" date="2013" name="BMC Genomics">
        <title>The genome and transcriptome of the pine saprophyte Ophiostoma piceae, and a comparison with the bark beetle-associated pine pathogen Grosmannia clavigera.</title>
        <authorList>
            <person name="Haridas S."/>
            <person name="Wang Y."/>
            <person name="Lim L."/>
            <person name="Massoumi Alamouti S."/>
            <person name="Jackman S."/>
            <person name="Docking R."/>
            <person name="Robertson G."/>
            <person name="Birol I."/>
            <person name="Bohlmann J."/>
            <person name="Breuil C."/>
        </authorList>
    </citation>
    <scope>NUCLEOTIDE SEQUENCE [LARGE SCALE GENOMIC DNA]</scope>
    <source>
        <strain evidence="3 4">UAMH 11346</strain>
    </source>
</reference>
<dbReference type="VEuPathDB" id="FungiDB:F503_03568"/>
<evidence type="ECO:0000256" key="2">
    <source>
        <dbReference type="SAM" id="Phobius"/>
    </source>
</evidence>
<name>S3BYE7_OPHP1</name>
<accession>S3BYE7</accession>
<dbReference type="EMBL" id="KE148160">
    <property type="protein sequence ID" value="EPE04506.1"/>
    <property type="molecule type" value="Genomic_DNA"/>
</dbReference>
<keyword evidence="2" id="KW-0812">Transmembrane</keyword>
<dbReference type="Proteomes" id="UP000016923">
    <property type="component" value="Unassembled WGS sequence"/>
</dbReference>
<keyword evidence="2" id="KW-0472">Membrane</keyword>
<gene>
    <name evidence="3" type="ORF">F503_03568</name>
</gene>
<protein>
    <submittedName>
        <fullName evidence="3">Uncharacterized protein</fullName>
    </submittedName>
</protein>
<dbReference type="AlphaFoldDB" id="S3BYE7"/>
<sequence length="188" mass="19626">MPPSQIKGFHAARLGSPTSNATNTTRLVVNTFAQAQDGVESTTSTISSSTSGVVMPSSSQFIGVGASGAGKGVAIGVVCGIVAIFLIVMVIALTVHMSAGRGRYNRNNNNMNLGFRGADTIQLRSCRRPQQGGRQNMLPLSVNRGQATPGTTAAVGLSAHDPPRTGSWKSSLDGKLSRWTEAARSWRA</sequence>
<dbReference type="HOGENOM" id="CLU_1441457_0_0_1"/>
<organism evidence="3 4">
    <name type="scientific">Ophiostoma piceae (strain UAMH 11346)</name>
    <name type="common">Sap stain fungus</name>
    <dbReference type="NCBI Taxonomy" id="1262450"/>
    <lineage>
        <taxon>Eukaryota</taxon>
        <taxon>Fungi</taxon>
        <taxon>Dikarya</taxon>
        <taxon>Ascomycota</taxon>
        <taxon>Pezizomycotina</taxon>
        <taxon>Sordariomycetes</taxon>
        <taxon>Sordariomycetidae</taxon>
        <taxon>Ophiostomatales</taxon>
        <taxon>Ophiostomataceae</taxon>
        <taxon>Ophiostoma</taxon>
    </lineage>
</organism>
<evidence type="ECO:0000313" key="4">
    <source>
        <dbReference type="Proteomes" id="UP000016923"/>
    </source>
</evidence>